<evidence type="ECO:0000256" key="1">
    <source>
        <dbReference type="ARBA" id="ARBA00004123"/>
    </source>
</evidence>
<dbReference type="Pfam" id="PF03962">
    <property type="entry name" value="Mnd1"/>
    <property type="match status" value="1"/>
</dbReference>
<keyword evidence="3 6" id="KW-0175">Coiled coil</keyword>
<evidence type="ECO:0000256" key="2">
    <source>
        <dbReference type="ARBA" id="ARBA00005981"/>
    </source>
</evidence>
<evidence type="ECO:0000256" key="5">
    <source>
        <dbReference type="PIRNR" id="PIRNR026991"/>
    </source>
</evidence>
<name>A0ABR3S3Z3_9PLEO</name>
<evidence type="ECO:0000259" key="7">
    <source>
        <dbReference type="Pfam" id="PF03962"/>
    </source>
</evidence>
<comment type="subcellular location">
    <subcellularLocation>
        <location evidence="1 5">Nucleus</location>
    </subcellularLocation>
</comment>
<protein>
    <recommendedName>
        <fullName evidence="5">Meiotic nuclear division protein 1</fullName>
    </recommendedName>
</protein>
<evidence type="ECO:0000313" key="9">
    <source>
        <dbReference type="Proteomes" id="UP001521222"/>
    </source>
</evidence>
<comment type="similarity">
    <text evidence="2 5">Belongs to the MND1 family.</text>
</comment>
<dbReference type="InterPro" id="IPR040453">
    <property type="entry name" value="Mnd1_HTH"/>
</dbReference>
<proteinExistence type="inferred from homology"/>
<evidence type="ECO:0000256" key="6">
    <source>
        <dbReference type="SAM" id="Coils"/>
    </source>
</evidence>
<keyword evidence="9" id="KW-1185">Reference proteome</keyword>
<evidence type="ECO:0000256" key="4">
    <source>
        <dbReference type="ARBA" id="ARBA00023242"/>
    </source>
</evidence>
<sequence length="235" mass="26530">MVESPSAQSCTIPDIAQAPKTIINSQRQASILAWFHKTALAYSVKDLEKLIPSISTVNGMQVKDYLQALQDDQQINCEKIGSGNWYWSFPSEAKKKKEDALSKAQEEFDKANATATELQAKVDQVGAAKAEDEELLAGTGSDRKTLVTKHEVLTKEVEKLRTELVAYSEYDPVELDKKVEDTQRSRAAAEKFSEHIYCMEGWLKERVTDREAQVHVLQELYGDEWDDEDRGLSEL</sequence>
<feature type="coiled-coil region" evidence="6">
    <location>
        <begin position="94"/>
        <end position="163"/>
    </location>
</feature>
<comment type="function">
    <text evidence="5">Required for proper homologous chromosome pairing and efficient cross-over and intragenic recombination during meiosis.</text>
</comment>
<dbReference type="PIRSF" id="PIRSF026991">
    <property type="entry name" value="Mnd1"/>
    <property type="match status" value="1"/>
</dbReference>
<feature type="domain" description="Mnd1 HTH" evidence="7">
    <location>
        <begin position="31"/>
        <end position="90"/>
    </location>
</feature>
<keyword evidence="4 5" id="KW-0539">Nucleus</keyword>
<reference evidence="8 9" key="1">
    <citation type="submission" date="2024-02" db="EMBL/GenBank/DDBJ databases">
        <title>De novo assembly and annotation of 12 fungi associated with fruit tree decline syndrome in Ontario, Canada.</title>
        <authorList>
            <person name="Sulman M."/>
            <person name="Ellouze W."/>
            <person name="Ilyukhin E."/>
        </authorList>
    </citation>
    <scope>NUCLEOTIDE SEQUENCE [LARGE SCALE GENOMIC DNA]</scope>
    <source>
        <strain evidence="8 9">M97-236</strain>
    </source>
</reference>
<evidence type="ECO:0000313" key="8">
    <source>
        <dbReference type="EMBL" id="KAL1611173.1"/>
    </source>
</evidence>
<organism evidence="8 9">
    <name type="scientific">Nothophoma quercina</name>
    <dbReference type="NCBI Taxonomy" id="749835"/>
    <lineage>
        <taxon>Eukaryota</taxon>
        <taxon>Fungi</taxon>
        <taxon>Dikarya</taxon>
        <taxon>Ascomycota</taxon>
        <taxon>Pezizomycotina</taxon>
        <taxon>Dothideomycetes</taxon>
        <taxon>Pleosporomycetidae</taxon>
        <taxon>Pleosporales</taxon>
        <taxon>Pleosporineae</taxon>
        <taxon>Didymellaceae</taxon>
        <taxon>Nothophoma</taxon>
    </lineage>
</organism>
<accession>A0ABR3S3Z3</accession>
<gene>
    <name evidence="8" type="ORF">SLS59_000814</name>
</gene>
<evidence type="ECO:0000256" key="3">
    <source>
        <dbReference type="ARBA" id="ARBA00023054"/>
    </source>
</evidence>
<dbReference type="EMBL" id="JAKIXB020000002">
    <property type="protein sequence ID" value="KAL1611173.1"/>
    <property type="molecule type" value="Genomic_DNA"/>
</dbReference>
<dbReference type="InterPro" id="IPR005647">
    <property type="entry name" value="Mnd1"/>
</dbReference>
<comment type="caution">
    <text evidence="8">The sequence shown here is derived from an EMBL/GenBank/DDBJ whole genome shotgun (WGS) entry which is preliminary data.</text>
</comment>
<dbReference type="Proteomes" id="UP001521222">
    <property type="component" value="Unassembled WGS sequence"/>
</dbReference>